<dbReference type="CDD" id="cd04301">
    <property type="entry name" value="NAT_SF"/>
    <property type="match status" value="1"/>
</dbReference>
<dbReference type="PROSITE" id="PS51186">
    <property type="entry name" value="GNAT"/>
    <property type="match status" value="1"/>
</dbReference>
<dbReference type="AlphaFoldDB" id="A0A5B1CEC1"/>
<protein>
    <submittedName>
        <fullName evidence="2">Acetyltransferase (GNAT) family protein</fullName>
    </submittedName>
</protein>
<gene>
    <name evidence="2" type="ORF">LF1_20320</name>
</gene>
<feature type="domain" description="N-acetyltransferase" evidence="1">
    <location>
        <begin position="63"/>
        <end position="228"/>
    </location>
</feature>
<dbReference type="Pfam" id="PF00583">
    <property type="entry name" value="Acetyltransf_1"/>
    <property type="match status" value="1"/>
</dbReference>
<dbReference type="GO" id="GO:0016747">
    <property type="term" value="F:acyltransferase activity, transferring groups other than amino-acyl groups"/>
    <property type="evidence" value="ECO:0007669"/>
    <property type="project" value="InterPro"/>
</dbReference>
<accession>A0A5B1CEC1</accession>
<evidence type="ECO:0000313" key="2">
    <source>
        <dbReference type="EMBL" id="KAA1259498.1"/>
    </source>
</evidence>
<dbReference type="InterPro" id="IPR016181">
    <property type="entry name" value="Acyl_CoA_acyltransferase"/>
</dbReference>
<proteinExistence type="predicted"/>
<keyword evidence="2" id="KW-0808">Transferase</keyword>
<dbReference type="InterPro" id="IPR000182">
    <property type="entry name" value="GNAT_dom"/>
</dbReference>
<comment type="caution">
    <text evidence="2">The sequence shown here is derived from an EMBL/GenBank/DDBJ whole genome shotgun (WGS) entry which is preliminary data.</text>
</comment>
<dbReference type="SUPFAM" id="SSF55729">
    <property type="entry name" value="Acyl-CoA N-acyltransferases (Nat)"/>
    <property type="match status" value="1"/>
</dbReference>
<reference evidence="2 3" key="1">
    <citation type="submission" date="2019-08" db="EMBL/GenBank/DDBJ databases">
        <title>Deep-cultivation of Planctomycetes and their phenomic and genomic characterization uncovers novel biology.</title>
        <authorList>
            <person name="Wiegand S."/>
            <person name="Jogler M."/>
            <person name="Boedeker C."/>
            <person name="Pinto D."/>
            <person name="Vollmers J."/>
            <person name="Rivas-Marin E."/>
            <person name="Kohn T."/>
            <person name="Peeters S.H."/>
            <person name="Heuer A."/>
            <person name="Rast P."/>
            <person name="Oberbeckmann S."/>
            <person name="Bunk B."/>
            <person name="Jeske O."/>
            <person name="Meyerdierks A."/>
            <person name="Storesund J.E."/>
            <person name="Kallscheuer N."/>
            <person name="Luecker S."/>
            <person name="Lage O.M."/>
            <person name="Pohl T."/>
            <person name="Merkel B.J."/>
            <person name="Hornburger P."/>
            <person name="Mueller R.-W."/>
            <person name="Bruemmer F."/>
            <person name="Labrenz M."/>
            <person name="Spormann A.M."/>
            <person name="Op Den Camp H."/>
            <person name="Overmann J."/>
            <person name="Amann R."/>
            <person name="Jetten M.S.M."/>
            <person name="Mascher T."/>
            <person name="Medema M.H."/>
            <person name="Devos D.P."/>
            <person name="Kaster A.-K."/>
            <person name="Ovreas L."/>
            <person name="Rohde M."/>
            <person name="Galperin M.Y."/>
            <person name="Jogler C."/>
        </authorList>
    </citation>
    <scope>NUCLEOTIDE SEQUENCE [LARGE SCALE GENOMIC DNA]</scope>
    <source>
        <strain evidence="2 3">LF1</strain>
    </source>
</reference>
<organism evidence="2 3">
    <name type="scientific">Rubripirellula obstinata</name>
    <dbReference type="NCBI Taxonomy" id="406547"/>
    <lineage>
        <taxon>Bacteria</taxon>
        <taxon>Pseudomonadati</taxon>
        <taxon>Planctomycetota</taxon>
        <taxon>Planctomycetia</taxon>
        <taxon>Pirellulales</taxon>
        <taxon>Pirellulaceae</taxon>
        <taxon>Rubripirellula</taxon>
    </lineage>
</organism>
<sequence>MPASLIEIPMSIDDFRVMPHRLGWKHEYWDGMARLSPSHGAVAKFELRFNQTPPASSTSKSTYDIRGVGDVDRESLVQLHINAFDDSIEFAGYSDAAFEKEQRRSMSAFFAPENSTRRRRGLAKHSFAVVDGNDSVAAIFIRETPDGLAVEPILVHPRYHRKGLASALFWQSCRALASEGVKVLRSSCHLGNHASMKWHLAMGFRETPNVTAASARANHHHWMARHHRFQGRLNEAESQTKLARSWDQKYESWQEAWIAEIEQSRSEAKNQ</sequence>
<name>A0A5B1CEC1_9BACT</name>
<dbReference type="RefSeq" id="WP_068262958.1">
    <property type="nucleotide sequence ID" value="NZ_LWSK01000041.1"/>
</dbReference>
<dbReference type="Gene3D" id="3.40.630.30">
    <property type="match status" value="1"/>
</dbReference>
<dbReference type="EMBL" id="VRLW01000001">
    <property type="protein sequence ID" value="KAA1259498.1"/>
    <property type="molecule type" value="Genomic_DNA"/>
</dbReference>
<dbReference type="Proteomes" id="UP000322699">
    <property type="component" value="Unassembled WGS sequence"/>
</dbReference>
<evidence type="ECO:0000259" key="1">
    <source>
        <dbReference type="PROSITE" id="PS51186"/>
    </source>
</evidence>
<evidence type="ECO:0000313" key="3">
    <source>
        <dbReference type="Proteomes" id="UP000322699"/>
    </source>
</evidence>
<keyword evidence="3" id="KW-1185">Reference proteome</keyword>